<dbReference type="Pfam" id="PF06757">
    <property type="entry name" value="Ins_allergen_rp"/>
    <property type="match status" value="1"/>
</dbReference>
<feature type="compositionally biased region" description="Polar residues" evidence="1">
    <location>
        <begin position="25"/>
        <end position="36"/>
    </location>
</feature>
<protein>
    <submittedName>
        <fullName evidence="2">Protein G12</fullName>
    </submittedName>
</protein>
<gene>
    <name evidence="2" type="ORF">WN51_09333</name>
</gene>
<evidence type="ECO:0000313" key="3">
    <source>
        <dbReference type="Proteomes" id="UP000053105"/>
    </source>
</evidence>
<name>A0A0N0BIH0_9HYME</name>
<keyword evidence="3" id="KW-1185">Reference proteome</keyword>
<dbReference type="PANTHER" id="PTHR21163">
    <property type="entry name" value="PROTEIN G12"/>
    <property type="match status" value="1"/>
</dbReference>
<dbReference type="PANTHER" id="PTHR21163:SF0">
    <property type="entry name" value="GH08205P-RELATED"/>
    <property type="match status" value="1"/>
</dbReference>
<evidence type="ECO:0000256" key="1">
    <source>
        <dbReference type="SAM" id="MobiDB-lite"/>
    </source>
</evidence>
<accession>A0A0N0BIH0</accession>
<dbReference type="EMBL" id="KQ435729">
    <property type="protein sequence ID" value="KOX77668.1"/>
    <property type="molecule type" value="Genomic_DNA"/>
</dbReference>
<evidence type="ECO:0000313" key="2">
    <source>
        <dbReference type="EMBL" id="KOX77668.1"/>
    </source>
</evidence>
<dbReference type="OrthoDB" id="7882129at2759"/>
<feature type="region of interest" description="Disordered" evidence="1">
    <location>
        <begin position="1"/>
        <end position="57"/>
    </location>
</feature>
<proteinExistence type="predicted"/>
<organism evidence="2 3">
    <name type="scientific">Melipona quadrifasciata</name>
    <dbReference type="NCBI Taxonomy" id="166423"/>
    <lineage>
        <taxon>Eukaryota</taxon>
        <taxon>Metazoa</taxon>
        <taxon>Ecdysozoa</taxon>
        <taxon>Arthropoda</taxon>
        <taxon>Hexapoda</taxon>
        <taxon>Insecta</taxon>
        <taxon>Pterygota</taxon>
        <taxon>Neoptera</taxon>
        <taxon>Endopterygota</taxon>
        <taxon>Hymenoptera</taxon>
        <taxon>Apocrita</taxon>
        <taxon>Aculeata</taxon>
        <taxon>Apoidea</taxon>
        <taxon>Anthophila</taxon>
        <taxon>Apidae</taxon>
        <taxon>Melipona</taxon>
    </lineage>
</organism>
<dbReference type="InterPro" id="IPR010629">
    <property type="entry name" value="Ins_allergen"/>
</dbReference>
<dbReference type="AlphaFoldDB" id="A0A0N0BIH0"/>
<reference evidence="2 3" key="1">
    <citation type="submission" date="2015-07" db="EMBL/GenBank/DDBJ databases">
        <title>The genome of Melipona quadrifasciata.</title>
        <authorList>
            <person name="Pan H."/>
            <person name="Kapheim K."/>
        </authorList>
    </citation>
    <scope>NUCLEOTIDE SEQUENCE [LARGE SCALE GENOMIC DNA]</scope>
    <source>
        <strain evidence="2">0111107301</strain>
        <tissue evidence="2">Whole body</tissue>
    </source>
</reference>
<sequence>MLPSSKLLHLEEPSDPDVGAAATCRTATNGPVTQSRIAVDDNVERNDDDDDDPPPYSTIVPPNHVGWSHDFSGNWYSACNAASYRADATPLAGFQSGLTSPGFDSHPESTDPGQHASISMPLMPGSLFMVGSRRSLFARERFTDDISASKDTRGTRRNFHNDSCGVCYNYRLKNWAYESSFKNHFAKEASSQSADNKSPRNRRIKEVGVFNKDQMKIIVALLVVLVAASPLNAVKIPATGSGALAKEFQPFVDLVPIDKVLAVTKTYLAQDKEFQTAIKLVRGSEVKQWVEDVERASEFKMLINYIQNNGLDIVAIIKAFNKAIGIPPLFSVIRAYLAPQVQITGGIQGYVEDIAAILPLEEMSKLYEDKMEHSKVFKDLVHEIISPKYLPFYESIFKNKHYMNAEDEAAKAGINRHIFQLSSQLLLVASTQVRKNFINSKAPTKLMTLRHTDTLRMLYNDQNNYESCCFGISVTVCHSTAIIGDNSQATRVCVR</sequence>
<dbReference type="Proteomes" id="UP000053105">
    <property type="component" value="Unassembled WGS sequence"/>
</dbReference>